<gene>
    <name evidence="1" type="ORF">RFH988_LOCUS38733</name>
</gene>
<reference evidence="1" key="1">
    <citation type="submission" date="2021-02" db="EMBL/GenBank/DDBJ databases">
        <authorList>
            <person name="Nowell W R."/>
        </authorList>
    </citation>
    <scope>NUCLEOTIDE SEQUENCE</scope>
</reference>
<dbReference type="Proteomes" id="UP000663882">
    <property type="component" value="Unassembled WGS sequence"/>
</dbReference>
<dbReference type="AlphaFoldDB" id="A0A815T857"/>
<dbReference type="Gene3D" id="3.30.420.40">
    <property type="match status" value="1"/>
</dbReference>
<feature type="non-terminal residue" evidence="1">
    <location>
        <position position="20"/>
    </location>
</feature>
<sequence>MPRVIGLMSGSSLDGLDIAY</sequence>
<protein>
    <submittedName>
        <fullName evidence="1">Uncharacterized protein</fullName>
    </submittedName>
</protein>
<name>A0A815T857_9BILA</name>
<evidence type="ECO:0000313" key="2">
    <source>
        <dbReference type="Proteomes" id="UP000663882"/>
    </source>
</evidence>
<evidence type="ECO:0000313" key="1">
    <source>
        <dbReference type="EMBL" id="CAF1500234.1"/>
    </source>
</evidence>
<proteinExistence type="predicted"/>
<comment type="caution">
    <text evidence="1">The sequence shown here is derived from an EMBL/GenBank/DDBJ whole genome shotgun (WGS) entry which is preliminary data.</text>
</comment>
<accession>A0A815T857</accession>
<dbReference type="EMBL" id="CAJNOO010010758">
    <property type="protein sequence ID" value="CAF1500234.1"/>
    <property type="molecule type" value="Genomic_DNA"/>
</dbReference>
<organism evidence="1 2">
    <name type="scientific">Rotaria sordida</name>
    <dbReference type="NCBI Taxonomy" id="392033"/>
    <lineage>
        <taxon>Eukaryota</taxon>
        <taxon>Metazoa</taxon>
        <taxon>Spiralia</taxon>
        <taxon>Gnathifera</taxon>
        <taxon>Rotifera</taxon>
        <taxon>Eurotatoria</taxon>
        <taxon>Bdelloidea</taxon>
        <taxon>Philodinida</taxon>
        <taxon>Philodinidae</taxon>
        <taxon>Rotaria</taxon>
    </lineage>
</organism>